<feature type="domain" description="DUF397" evidence="1">
    <location>
        <begin position="9"/>
        <end position="60"/>
    </location>
</feature>
<sequence length="67" mass="7074">MAETPTPVRWRKSNVSGDGNCVEVAELTGTEIGVRDSKDSAGPVLTFSPAAWGTFLDGVKTGSFESR</sequence>
<gene>
    <name evidence="2" type="ORF">AAFH96_24200</name>
</gene>
<dbReference type="InterPro" id="IPR007278">
    <property type="entry name" value="DUF397"/>
</dbReference>
<evidence type="ECO:0000313" key="2">
    <source>
        <dbReference type="EMBL" id="MFB6396187.1"/>
    </source>
</evidence>
<dbReference type="Proteomes" id="UP001582793">
    <property type="component" value="Unassembled WGS sequence"/>
</dbReference>
<name>A0ABV5CW05_9ACTN</name>
<evidence type="ECO:0000259" key="1">
    <source>
        <dbReference type="Pfam" id="PF04149"/>
    </source>
</evidence>
<dbReference type="RefSeq" id="WP_357519840.1">
    <property type="nucleotide sequence ID" value="NZ_JBCGDC010000082.1"/>
</dbReference>
<dbReference type="EMBL" id="JBCGDC010000082">
    <property type="protein sequence ID" value="MFB6396187.1"/>
    <property type="molecule type" value="Genomic_DNA"/>
</dbReference>
<reference evidence="2 3" key="1">
    <citation type="submission" date="2024-04" db="EMBL/GenBank/DDBJ databases">
        <title>Polymorphospora sp. isolated from Baiyangdian Lake in Xiong'an New Area.</title>
        <authorList>
            <person name="Zhang X."/>
            <person name="Liu J."/>
        </authorList>
    </citation>
    <scope>NUCLEOTIDE SEQUENCE [LARGE SCALE GENOMIC DNA]</scope>
    <source>
        <strain evidence="2 3">2-325</strain>
    </source>
</reference>
<evidence type="ECO:0000313" key="3">
    <source>
        <dbReference type="Proteomes" id="UP001582793"/>
    </source>
</evidence>
<keyword evidence="3" id="KW-1185">Reference proteome</keyword>
<accession>A0ABV5CW05</accession>
<comment type="caution">
    <text evidence="2">The sequence shown here is derived from an EMBL/GenBank/DDBJ whole genome shotgun (WGS) entry which is preliminary data.</text>
</comment>
<protein>
    <submittedName>
        <fullName evidence="2">DUF397 domain-containing protein</fullName>
    </submittedName>
</protein>
<proteinExistence type="predicted"/>
<organism evidence="2 3">
    <name type="scientific">Polymorphospora lycopeni</name>
    <dbReference type="NCBI Taxonomy" id="3140240"/>
    <lineage>
        <taxon>Bacteria</taxon>
        <taxon>Bacillati</taxon>
        <taxon>Actinomycetota</taxon>
        <taxon>Actinomycetes</taxon>
        <taxon>Micromonosporales</taxon>
        <taxon>Micromonosporaceae</taxon>
        <taxon>Polymorphospora</taxon>
    </lineage>
</organism>
<dbReference type="Pfam" id="PF04149">
    <property type="entry name" value="DUF397"/>
    <property type="match status" value="1"/>
</dbReference>